<sequence>MINLAGHCDPYSNGCTVLSSEIKSFKQKVSRSCFLLEEPLLRSTAYWKQQGDGYAATYSSVIEQVVAVMLASIPTLRDMLLRTAQAPTRQISLAFLLSLILTILLGSEADG</sequence>
<reference evidence="2" key="1">
    <citation type="journal article" date="2019" name="Gigascience">
        <title>De novo genome assembly of the endangered Acer yangbiense, a plant species with extremely small populations endemic to Yunnan Province, China.</title>
        <authorList>
            <person name="Yang J."/>
            <person name="Wariss H.M."/>
            <person name="Tao L."/>
            <person name="Zhang R."/>
            <person name="Yun Q."/>
            <person name="Hollingsworth P."/>
            <person name="Dao Z."/>
            <person name="Luo G."/>
            <person name="Guo H."/>
            <person name="Ma Y."/>
            <person name="Sun W."/>
        </authorList>
    </citation>
    <scope>NUCLEOTIDE SEQUENCE [LARGE SCALE GENOMIC DNA]</scope>
    <source>
        <strain evidence="2">cv. br00</strain>
    </source>
</reference>
<dbReference type="AlphaFoldDB" id="A0A5N5NQ12"/>
<name>A0A5N5NQ12_9ROSI</name>
<dbReference type="EMBL" id="VDCV01000002">
    <property type="protein sequence ID" value="KAB5569372.1"/>
    <property type="molecule type" value="Genomic_DNA"/>
</dbReference>
<comment type="caution">
    <text evidence="1">The sequence shown here is derived from an EMBL/GenBank/DDBJ whole genome shotgun (WGS) entry which is preliminary data.</text>
</comment>
<accession>A0A5N5NQ12</accession>
<evidence type="ECO:0000313" key="1">
    <source>
        <dbReference type="EMBL" id="KAB5569372.1"/>
    </source>
</evidence>
<gene>
    <name evidence="1" type="ORF">DKX38_003165</name>
</gene>
<keyword evidence="2" id="KW-1185">Reference proteome</keyword>
<proteinExistence type="predicted"/>
<protein>
    <submittedName>
        <fullName evidence="1">Uncharacterized protein</fullName>
    </submittedName>
</protein>
<evidence type="ECO:0000313" key="2">
    <source>
        <dbReference type="Proteomes" id="UP000326939"/>
    </source>
</evidence>
<organism evidence="1 2">
    <name type="scientific">Salix brachista</name>
    <dbReference type="NCBI Taxonomy" id="2182728"/>
    <lineage>
        <taxon>Eukaryota</taxon>
        <taxon>Viridiplantae</taxon>
        <taxon>Streptophyta</taxon>
        <taxon>Embryophyta</taxon>
        <taxon>Tracheophyta</taxon>
        <taxon>Spermatophyta</taxon>
        <taxon>Magnoliopsida</taxon>
        <taxon>eudicotyledons</taxon>
        <taxon>Gunneridae</taxon>
        <taxon>Pentapetalae</taxon>
        <taxon>rosids</taxon>
        <taxon>fabids</taxon>
        <taxon>Malpighiales</taxon>
        <taxon>Salicaceae</taxon>
        <taxon>Saliceae</taxon>
        <taxon>Salix</taxon>
    </lineage>
</organism>
<dbReference type="Proteomes" id="UP000326939">
    <property type="component" value="Chromosome 2"/>
</dbReference>